<feature type="compositionally biased region" description="Low complexity" evidence="1">
    <location>
        <begin position="65"/>
        <end position="82"/>
    </location>
</feature>
<feature type="non-terminal residue" evidence="2">
    <location>
        <position position="1"/>
    </location>
</feature>
<proteinExistence type="predicted"/>
<accession>A0AAN4Z3E9</accession>
<dbReference type="AlphaFoldDB" id="A0AAN4Z3E9"/>
<evidence type="ECO:0000313" key="2">
    <source>
        <dbReference type="EMBL" id="GMR32619.1"/>
    </source>
</evidence>
<reference evidence="3" key="1">
    <citation type="submission" date="2022-10" db="EMBL/GenBank/DDBJ databases">
        <title>Genome assembly of Pristionchus species.</title>
        <authorList>
            <person name="Yoshida K."/>
            <person name="Sommer R.J."/>
        </authorList>
    </citation>
    <scope>NUCLEOTIDE SEQUENCE [LARGE SCALE GENOMIC DNA]</scope>
    <source>
        <strain evidence="3">RS5460</strain>
    </source>
</reference>
<evidence type="ECO:0000313" key="3">
    <source>
        <dbReference type="Proteomes" id="UP001328107"/>
    </source>
</evidence>
<sequence length="144" mass="15439">LLALSSGVSSTPASPSCTSSAAEATPPQESPTSSIFPPMDGVFKYYMLLQQQMFSTLLQATQRQSGGIFPSPDSISSPIEGSPVKEESPSTPKFDFAHLAETIEKEEEAKWSKDSNPSAIASARPTFSSPFFIRPGMIAPDLFF</sequence>
<protein>
    <submittedName>
        <fullName evidence="2">Uncharacterized protein</fullName>
    </submittedName>
</protein>
<feature type="non-terminal residue" evidence="2">
    <location>
        <position position="144"/>
    </location>
</feature>
<organism evidence="2 3">
    <name type="scientific">Pristionchus mayeri</name>
    <dbReference type="NCBI Taxonomy" id="1317129"/>
    <lineage>
        <taxon>Eukaryota</taxon>
        <taxon>Metazoa</taxon>
        <taxon>Ecdysozoa</taxon>
        <taxon>Nematoda</taxon>
        <taxon>Chromadorea</taxon>
        <taxon>Rhabditida</taxon>
        <taxon>Rhabditina</taxon>
        <taxon>Diplogasteromorpha</taxon>
        <taxon>Diplogasteroidea</taxon>
        <taxon>Neodiplogasteridae</taxon>
        <taxon>Pristionchus</taxon>
    </lineage>
</organism>
<gene>
    <name evidence="2" type="ORF">PMAYCL1PPCAC_02814</name>
</gene>
<dbReference type="EMBL" id="BTRK01000001">
    <property type="protein sequence ID" value="GMR32619.1"/>
    <property type="molecule type" value="Genomic_DNA"/>
</dbReference>
<dbReference type="Proteomes" id="UP001328107">
    <property type="component" value="Unassembled WGS sequence"/>
</dbReference>
<keyword evidence="3" id="KW-1185">Reference proteome</keyword>
<evidence type="ECO:0000256" key="1">
    <source>
        <dbReference type="SAM" id="MobiDB-lite"/>
    </source>
</evidence>
<feature type="compositionally biased region" description="Low complexity" evidence="1">
    <location>
        <begin position="1"/>
        <end position="27"/>
    </location>
</feature>
<comment type="caution">
    <text evidence="2">The sequence shown here is derived from an EMBL/GenBank/DDBJ whole genome shotgun (WGS) entry which is preliminary data.</text>
</comment>
<feature type="region of interest" description="Disordered" evidence="1">
    <location>
        <begin position="1"/>
        <end position="35"/>
    </location>
</feature>
<name>A0AAN4Z3E9_9BILA</name>
<feature type="region of interest" description="Disordered" evidence="1">
    <location>
        <begin position="65"/>
        <end position="92"/>
    </location>
</feature>